<dbReference type="EMBL" id="OE844255">
    <property type="protein sequence ID" value="CAD7605011.1"/>
    <property type="molecule type" value="Genomic_DNA"/>
</dbReference>
<reference evidence="1" key="1">
    <citation type="submission" date="2020-11" db="EMBL/GenBank/DDBJ databases">
        <authorList>
            <person name="Tran Van P."/>
        </authorList>
    </citation>
    <scope>NUCLEOTIDE SEQUENCE</scope>
</reference>
<protein>
    <submittedName>
        <fullName evidence="1">Uncharacterized protein</fullName>
    </submittedName>
</protein>
<evidence type="ECO:0000313" key="1">
    <source>
        <dbReference type="EMBL" id="CAD7605011.1"/>
    </source>
</evidence>
<dbReference type="AlphaFoldDB" id="A0A7R9K5A0"/>
<name>A0A7R9K5A0_TIMGE</name>
<gene>
    <name evidence="1" type="ORF">TGEB3V08_LOCUS9358</name>
</gene>
<accession>A0A7R9K5A0</accession>
<sequence>MDSYNRYQIQAADLAQHAEALFNEILQLCEPFDIYGHGSSLKDMKDEIVEVEFRAVVWVQPSSRAY</sequence>
<proteinExistence type="predicted"/>
<organism evidence="1">
    <name type="scientific">Timema genevievae</name>
    <name type="common">Walking stick</name>
    <dbReference type="NCBI Taxonomy" id="629358"/>
    <lineage>
        <taxon>Eukaryota</taxon>
        <taxon>Metazoa</taxon>
        <taxon>Ecdysozoa</taxon>
        <taxon>Arthropoda</taxon>
        <taxon>Hexapoda</taxon>
        <taxon>Insecta</taxon>
        <taxon>Pterygota</taxon>
        <taxon>Neoptera</taxon>
        <taxon>Polyneoptera</taxon>
        <taxon>Phasmatodea</taxon>
        <taxon>Timematodea</taxon>
        <taxon>Timematoidea</taxon>
        <taxon>Timematidae</taxon>
        <taxon>Timema</taxon>
    </lineage>
</organism>